<dbReference type="GO" id="GO:0005829">
    <property type="term" value="C:cytosol"/>
    <property type="evidence" value="ECO:0007669"/>
    <property type="project" value="TreeGrafter"/>
</dbReference>
<keyword evidence="5" id="KW-0411">Iron-sulfur</keyword>
<keyword evidence="2" id="KW-0949">S-adenosyl-L-methionine</keyword>
<dbReference type="SUPFAM" id="SSF102114">
    <property type="entry name" value="Radical SAM enzymes"/>
    <property type="match status" value="1"/>
</dbReference>
<reference evidence="7" key="1">
    <citation type="submission" date="2020-07" db="EMBL/GenBank/DDBJ databases">
        <title>Huge and variable diversity of episymbiotic CPR bacteria and DPANN archaea in groundwater ecosystems.</title>
        <authorList>
            <person name="He C.Y."/>
            <person name="Keren R."/>
            <person name="Whittaker M."/>
            <person name="Farag I.F."/>
            <person name="Doudna J."/>
            <person name="Cate J.H.D."/>
            <person name="Banfield J.F."/>
        </authorList>
    </citation>
    <scope>NUCLEOTIDE SEQUENCE</scope>
    <source>
        <strain evidence="7">NC_groundwater_672_Ag_B-0.1um_62_36</strain>
    </source>
</reference>
<dbReference type="InterPro" id="IPR051198">
    <property type="entry name" value="BchE-like"/>
</dbReference>
<organism evidence="7 8">
    <name type="scientific">Tectimicrobiota bacterium</name>
    <dbReference type="NCBI Taxonomy" id="2528274"/>
    <lineage>
        <taxon>Bacteria</taxon>
        <taxon>Pseudomonadati</taxon>
        <taxon>Nitrospinota/Tectimicrobiota group</taxon>
        <taxon>Candidatus Tectimicrobiota</taxon>
    </lineage>
</organism>
<evidence type="ECO:0000256" key="2">
    <source>
        <dbReference type="ARBA" id="ARBA00022691"/>
    </source>
</evidence>
<evidence type="ECO:0000313" key="8">
    <source>
        <dbReference type="Proteomes" id="UP000769766"/>
    </source>
</evidence>
<dbReference type="GO" id="GO:0003824">
    <property type="term" value="F:catalytic activity"/>
    <property type="evidence" value="ECO:0007669"/>
    <property type="project" value="InterPro"/>
</dbReference>
<evidence type="ECO:0000313" key="7">
    <source>
        <dbReference type="EMBL" id="MBI2877990.1"/>
    </source>
</evidence>
<comment type="cofactor">
    <cofactor evidence="1">
        <name>[4Fe-4S] cluster</name>
        <dbReference type="ChEBI" id="CHEBI:49883"/>
    </cofactor>
</comment>
<dbReference type="GO" id="GO:0046872">
    <property type="term" value="F:metal ion binding"/>
    <property type="evidence" value="ECO:0007669"/>
    <property type="project" value="UniProtKB-KW"/>
</dbReference>
<dbReference type="PANTHER" id="PTHR43409">
    <property type="entry name" value="ANAEROBIC MAGNESIUM-PROTOPORPHYRIN IX MONOMETHYL ESTER CYCLASE-RELATED"/>
    <property type="match status" value="1"/>
</dbReference>
<keyword evidence="4" id="KW-0408">Iron</keyword>
<protein>
    <submittedName>
        <fullName evidence="7">Radical SAM protein</fullName>
    </submittedName>
</protein>
<dbReference type="EMBL" id="JACPRF010000427">
    <property type="protein sequence ID" value="MBI2877990.1"/>
    <property type="molecule type" value="Genomic_DNA"/>
</dbReference>
<keyword evidence="3" id="KW-0479">Metal-binding</keyword>
<evidence type="ECO:0000256" key="4">
    <source>
        <dbReference type="ARBA" id="ARBA00023004"/>
    </source>
</evidence>
<gene>
    <name evidence="7" type="ORF">HYY20_14025</name>
</gene>
<evidence type="ECO:0000256" key="1">
    <source>
        <dbReference type="ARBA" id="ARBA00001966"/>
    </source>
</evidence>
<name>A0A932G280_UNCTE</name>
<sequence length="203" mass="23784">TCAVDILRDRDILWKYRKAGFVHIYVGVEATDQGRLDLFKKEIGCDQAREAIRLLNEVGIITECSFILGLPDETPASIQRTLERAKSYDPDMAHFLAIAPWPYADLYEELREYVVVHDYSGYNIVDPVIRPREMTFEDLRREIINCYKSYYMAKLPEYDRIADPFKRTYMLTALEAMMQNSFLRNYLGGLGEMPEEVRRYLGR</sequence>
<comment type="caution">
    <text evidence="7">The sequence shown here is derived from an EMBL/GenBank/DDBJ whole genome shotgun (WGS) entry which is preliminary data.</text>
</comment>
<proteinExistence type="predicted"/>
<accession>A0A932G280</accession>
<feature type="domain" description="Radical SAM core" evidence="6">
    <location>
        <begin position="9"/>
        <end position="84"/>
    </location>
</feature>
<dbReference type="AlphaFoldDB" id="A0A932G280"/>
<dbReference type="Pfam" id="PF04055">
    <property type="entry name" value="Radical_SAM"/>
    <property type="match status" value="1"/>
</dbReference>
<dbReference type="Proteomes" id="UP000769766">
    <property type="component" value="Unassembled WGS sequence"/>
</dbReference>
<dbReference type="Gene3D" id="3.30.750.200">
    <property type="match status" value="1"/>
</dbReference>
<evidence type="ECO:0000256" key="5">
    <source>
        <dbReference type="ARBA" id="ARBA00023014"/>
    </source>
</evidence>
<evidence type="ECO:0000256" key="3">
    <source>
        <dbReference type="ARBA" id="ARBA00022723"/>
    </source>
</evidence>
<evidence type="ECO:0000259" key="6">
    <source>
        <dbReference type="Pfam" id="PF04055"/>
    </source>
</evidence>
<dbReference type="InterPro" id="IPR007197">
    <property type="entry name" value="rSAM"/>
</dbReference>
<dbReference type="InterPro" id="IPR058240">
    <property type="entry name" value="rSAM_sf"/>
</dbReference>
<dbReference type="PANTHER" id="PTHR43409:SF13">
    <property type="entry name" value="ANAEROBIC MAGNESIUM-PROTOPORPHYRIN IX MONOMETHYL ESTER CYCLASE"/>
    <property type="match status" value="1"/>
</dbReference>
<dbReference type="GO" id="GO:0051536">
    <property type="term" value="F:iron-sulfur cluster binding"/>
    <property type="evidence" value="ECO:0007669"/>
    <property type="project" value="UniProtKB-KW"/>
</dbReference>
<feature type="non-terminal residue" evidence="7">
    <location>
        <position position="1"/>
    </location>
</feature>